<keyword evidence="1" id="KW-0812">Transmembrane</keyword>
<gene>
    <name evidence="3" type="ORF">J41TS12_30580</name>
</gene>
<dbReference type="AlphaFoldDB" id="A0A919XX18"/>
<protein>
    <recommendedName>
        <fullName evidence="2">TadE-like domain-containing protein</fullName>
    </recommendedName>
</protein>
<dbReference type="EMBL" id="BORR01000010">
    <property type="protein sequence ID" value="GIO38197.1"/>
    <property type="molecule type" value="Genomic_DNA"/>
</dbReference>
<proteinExistence type="predicted"/>
<dbReference type="InterPro" id="IPR012495">
    <property type="entry name" value="TadE-like_dom"/>
</dbReference>
<name>A0A919XX18_9BACL</name>
<feature type="transmembrane region" description="Helical" evidence="1">
    <location>
        <begin position="12"/>
        <end position="38"/>
    </location>
</feature>
<keyword evidence="1" id="KW-1133">Transmembrane helix</keyword>
<dbReference type="Pfam" id="PF07811">
    <property type="entry name" value="TadE"/>
    <property type="match status" value="1"/>
</dbReference>
<evidence type="ECO:0000313" key="3">
    <source>
        <dbReference type="EMBL" id="GIO38197.1"/>
    </source>
</evidence>
<sequence length="218" mass="24384">MSKLRRDCEGSFTLEASLVMPVIFVSLFLLLFFCLYFYQQSILSHVAVVAAERSAYVWDNSHRGIRDGSFGAGEHDQLYWRLTEDRMLEAIFGLGGKVDTTELQLPVDGNSKDSLAITKLLRVGTEIPAGLQGSVEYRNQLLLRKVSVSLNRFVPFPALERVIGSLKQIGHSEAYIVDPVEWIRTVELARYYGGRFKERGDGGMNPSEAGKALEAYGK</sequence>
<dbReference type="Proteomes" id="UP000681162">
    <property type="component" value="Unassembled WGS sequence"/>
</dbReference>
<dbReference type="RefSeq" id="WP_212940330.1">
    <property type="nucleotide sequence ID" value="NZ_BORR01000010.1"/>
</dbReference>
<feature type="domain" description="TadE-like" evidence="2">
    <location>
        <begin position="10"/>
        <end position="51"/>
    </location>
</feature>
<keyword evidence="1" id="KW-0472">Membrane</keyword>
<evidence type="ECO:0000256" key="1">
    <source>
        <dbReference type="SAM" id="Phobius"/>
    </source>
</evidence>
<comment type="caution">
    <text evidence="3">The sequence shown here is derived from an EMBL/GenBank/DDBJ whole genome shotgun (WGS) entry which is preliminary data.</text>
</comment>
<organism evidence="3 4">
    <name type="scientific">Paenibacillus antibioticophila</name>
    <dbReference type="NCBI Taxonomy" id="1274374"/>
    <lineage>
        <taxon>Bacteria</taxon>
        <taxon>Bacillati</taxon>
        <taxon>Bacillota</taxon>
        <taxon>Bacilli</taxon>
        <taxon>Bacillales</taxon>
        <taxon>Paenibacillaceae</taxon>
        <taxon>Paenibacillus</taxon>
    </lineage>
</organism>
<reference evidence="3 4" key="1">
    <citation type="submission" date="2021-03" db="EMBL/GenBank/DDBJ databases">
        <title>Antimicrobial resistance genes in bacteria isolated from Japanese honey, and their potential for conferring macrolide and lincosamide resistance in the American foulbrood pathogen Paenibacillus larvae.</title>
        <authorList>
            <person name="Okamoto M."/>
            <person name="Kumagai M."/>
            <person name="Kanamori H."/>
            <person name="Takamatsu D."/>
        </authorList>
    </citation>
    <scope>NUCLEOTIDE SEQUENCE [LARGE SCALE GENOMIC DNA]</scope>
    <source>
        <strain evidence="3 4">J41TS12</strain>
    </source>
</reference>
<evidence type="ECO:0000259" key="2">
    <source>
        <dbReference type="Pfam" id="PF07811"/>
    </source>
</evidence>
<keyword evidence="4" id="KW-1185">Reference proteome</keyword>
<evidence type="ECO:0000313" key="4">
    <source>
        <dbReference type="Proteomes" id="UP000681162"/>
    </source>
</evidence>
<accession>A0A919XX18</accession>